<evidence type="ECO:0000313" key="4">
    <source>
        <dbReference type="EMBL" id="MQT12387.1"/>
    </source>
</evidence>
<dbReference type="InterPro" id="IPR022479">
    <property type="entry name" value="PqqD_bac"/>
</dbReference>
<evidence type="ECO:0000256" key="1">
    <source>
        <dbReference type="ARBA" id="ARBA00004886"/>
    </source>
</evidence>
<dbReference type="AlphaFoldDB" id="A0A6A7Y1Y5"/>
<dbReference type="GO" id="GO:0048038">
    <property type="term" value="F:quinone binding"/>
    <property type="evidence" value="ECO:0007669"/>
    <property type="project" value="InterPro"/>
</dbReference>
<accession>A0A6A7Y1Y5</accession>
<proteinExistence type="predicted"/>
<keyword evidence="3" id="KW-0884">PQQ biosynthesis</keyword>
<dbReference type="Gene3D" id="1.10.10.1150">
    <property type="entry name" value="Coenzyme PQQ synthesis protein D (PqqD)"/>
    <property type="match status" value="1"/>
</dbReference>
<dbReference type="EMBL" id="VWNA01000001">
    <property type="protein sequence ID" value="MQT12387.1"/>
    <property type="molecule type" value="Genomic_DNA"/>
</dbReference>
<dbReference type="NCBIfam" id="TIGR03859">
    <property type="entry name" value="PQQ_PqqD"/>
    <property type="match status" value="1"/>
</dbReference>
<dbReference type="InterPro" id="IPR041881">
    <property type="entry name" value="PqqD_sf"/>
</dbReference>
<comment type="pathway">
    <text evidence="1">Cofactor biosynthesis; pyrroloquinoline quinone biosynthesis.</text>
</comment>
<organism evidence="4 5">
    <name type="scientific">Segnochrobactrum spirostomi</name>
    <dbReference type="NCBI Taxonomy" id="2608987"/>
    <lineage>
        <taxon>Bacteria</taxon>
        <taxon>Pseudomonadati</taxon>
        <taxon>Pseudomonadota</taxon>
        <taxon>Alphaproteobacteria</taxon>
        <taxon>Hyphomicrobiales</taxon>
        <taxon>Segnochrobactraceae</taxon>
        <taxon>Segnochrobactrum</taxon>
    </lineage>
</organism>
<name>A0A6A7Y1Y5_9HYPH</name>
<dbReference type="Pfam" id="PF05402">
    <property type="entry name" value="PqqD"/>
    <property type="match status" value="1"/>
</dbReference>
<protein>
    <submittedName>
        <fullName evidence="4">Pyrroloquinoline quinone biosynthesis peptide chaperone PqqD</fullName>
    </submittedName>
</protein>
<evidence type="ECO:0000256" key="3">
    <source>
        <dbReference type="ARBA" id="ARBA00022905"/>
    </source>
</evidence>
<evidence type="ECO:0000256" key="2">
    <source>
        <dbReference type="ARBA" id="ARBA00011741"/>
    </source>
</evidence>
<comment type="subunit">
    <text evidence="2">Monomer. Interacts with PqqE.</text>
</comment>
<reference evidence="4 5" key="1">
    <citation type="submission" date="2019-09" db="EMBL/GenBank/DDBJ databases">
        <title>Segnochrobactrum spirostomi gen. nov., sp. nov., isolated from the ciliate Spirostomum cf. yagiui and description of a novel family, Segnochrobactraceae fam. nov. within the order Rhizobiales of the class Alphaproteobacteria.</title>
        <authorList>
            <person name="Akter S."/>
            <person name="Shazib S.U.A."/>
            <person name="Shin M.K."/>
        </authorList>
    </citation>
    <scope>NUCLEOTIDE SEQUENCE [LARGE SCALE GENOMIC DNA]</scope>
    <source>
        <strain evidence="4 5">Sp-1</strain>
    </source>
</reference>
<comment type="caution">
    <text evidence="4">The sequence shown here is derived from an EMBL/GenBank/DDBJ whole genome shotgun (WGS) entry which is preliminary data.</text>
</comment>
<gene>
    <name evidence="4" type="primary">pqqD</name>
    <name evidence="4" type="ORF">F0357_06850</name>
</gene>
<evidence type="ECO:0000313" key="5">
    <source>
        <dbReference type="Proteomes" id="UP000332515"/>
    </source>
</evidence>
<dbReference type="UniPathway" id="UPA00539"/>
<dbReference type="GO" id="GO:0018189">
    <property type="term" value="P:pyrroloquinoline quinone biosynthetic process"/>
    <property type="evidence" value="ECO:0007669"/>
    <property type="project" value="UniProtKB-UniPathway"/>
</dbReference>
<keyword evidence="5" id="KW-1185">Reference proteome</keyword>
<dbReference type="Proteomes" id="UP000332515">
    <property type="component" value="Unassembled WGS sequence"/>
</dbReference>
<dbReference type="InterPro" id="IPR008792">
    <property type="entry name" value="PQQD"/>
</dbReference>
<sequence length="91" mass="9678">MALVASDVPKLPRGVRLQADAARGRPVLLAPERAFELDEPAAHVLALVDGKRTIGDIVAALAVTFDAAPSEIEPDVIAMLEDLVAKRVVER</sequence>